<comment type="caution">
    <text evidence="2">The sequence shown here is derived from an EMBL/GenBank/DDBJ whole genome shotgun (WGS) entry which is preliminary data.</text>
</comment>
<dbReference type="AlphaFoldDB" id="A0A562I5Q3"/>
<protein>
    <submittedName>
        <fullName evidence="2">Uncharacterized protein</fullName>
    </submittedName>
</protein>
<dbReference type="Proteomes" id="UP000319825">
    <property type="component" value="Unassembled WGS sequence"/>
</dbReference>
<evidence type="ECO:0000313" key="2">
    <source>
        <dbReference type="EMBL" id="TWH66136.1"/>
    </source>
</evidence>
<reference evidence="2 3" key="1">
    <citation type="submission" date="2019-07" db="EMBL/GenBank/DDBJ databases">
        <title>R&amp;d 2014.</title>
        <authorList>
            <person name="Klenk H.-P."/>
        </authorList>
    </citation>
    <scope>NUCLEOTIDE SEQUENCE [LARGE SCALE GENOMIC DNA]</scope>
    <source>
        <strain evidence="2 3">DSM 43868</strain>
    </source>
</reference>
<accession>A0A562I5Q3</accession>
<organism evidence="2 3">
    <name type="scientific">Micromonospora olivasterospora</name>
    <dbReference type="NCBI Taxonomy" id="1880"/>
    <lineage>
        <taxon>Bacteria</taxon>
        <taxon>Bacillati</taxon>
        <taxon>Actinomycetota</taxon>
        <taxon>Actinomycetes</taxon>
        <taxon>Micromonosporales</taxon>
        <taxon>Micromonosporaceae</taxon>
        <taxon>Micromonospora</taxon>
    </lineage>
</organism>
<dbReference type="EMBL" id="VLKE01000001">
    <property type="protein sequence ID" value="TWH66136.1"/>
    <property type="molecule type" value="Genomic_DNA"/>
</dbReference>
<feature type="region of interest" description="Disordered" evidence="1">
    <location>
        <begin position="25"/>
        <end position="60"/>
    </location>
</feature>
<gene>
    <name evidence="2" type="ORF">JD77_01086</name>
</gene>
<evidence type="ECO:0000313" key="3">
    <source>
        <dbReference type="Proteomes" id="UP000319825"/>
    </source>
</evidence>
<evidence type="ECO:0000256" key="1">
    <source>
        <dbReference type="SAM" id="MobiDB-lite"/>
    </source>
</evidence>
<proteinExistence type="predicted"/>
<sequence>MLLMLLTVAAWPSRETVDAAVEAAGNGTPPAVARPRQVAEGEPPVGGMPGERGRTSHTVS</sequence>
<name>A0A562I5Q3_MICOL</name>
<keyword evidence="3" id="KW-1185">Reference proteome</keyword>